<reference evidence="1" key="2">
    <citation type="journal article" date="2015" name="Fish Shellfish Immunol.">
        <title>Early steps in the European eel (Anguilla anguilla)-Vibrio vulnificus interaction in the gills: Role of the RtxA13 toxin.</title>
        <authorList>
            <person name="Callol A."/>
            <person name="Pajuelo D."/>
            <person name="Ebbesson L."/>
            <person name="Teles M."/>
            <person name="MacKenzie S."/>
            <person name="Amaro C."/>
        </authorList>
    </citation>
    <scope>NUCLEOTIDE SEQUENCE</scope>
</reference>
<organism evidence="1">
    <name type="scientific">Anguilla anguilla</name>
    <name type="common">European freshwater eel</name>
    <name type="synonym">Muraena anguilla</name>
    <dbReference type="NCBI Taxonomy" id="7936"/>
    <lineage>
        <taxon>Eukaryota</taxon>
        <taxon>Metazoa</taxon>
        <taxon>Chordata</taxon>
        <taxon>Craniata</taxon>
        <taxon>Vertebrata</taxon>
        <taxon>Euteleostomi</taxon>
        <taxon>Actinopterygii</taxon>
        <taxon>Neopterygii</taxon>
        <taxon>Teleostei</taxon>
        <taxon>Anguilliformes</taxon>
        <taxon>Anguillidae</taxon>
        <taxon>Anguilla</taxon>
    </lineage>
</organism>
<evidence type="ECO:0000313" key="1">
    <source>
        <dbReference type="EMBL" id="JAH50429.1"/>
    </source>
</evidence>
<dbReference type="EMBL" id="GBXM01058148">
    <property type="protein sequence ID" value="JAH50429.1"/>
    <property type="molecule type" value="Transcribed_RNA"/>
</dbReference>
<dbReference type="AlphaFoldDB" id="A0A0E9T9T1"/>
<proteinExistence type="predicted"/>
<reference evidence="1" key="1">
    <citation type="submission" date="2014-11" db="EMBL/GenBank/DDBJ databases">
        <authorList>
            <person name="Amaro Gonzalez C."/>
        </authorList>
    </citation>
    <scope>NUCLEOTIDE SEQUENCE</scope>
</reference>
<accession>A0A0E9T9T1</accession>
<sequence length="23" mass="2618">MIIRLFCEPVLEIHTRDCDTVGG</sequence>
<protein>
    <submittedName>
        <fullName evidence="1">Uncharacterized protein</fullName>
    </submittedName>
</protein>
<name>A0A0E9T9T1_ANGAN</name>